<dbReference type="EMBL" id="GBRH01280416">
    <property type="protein sequence ID" value="JAD17479.1"/>
    <property type="molecule type" value="Transcribed_RNA"/>
</dbReference>
<organism evidence="1">
    <name type="scientific">Arundo donax</name>
    <name type="common">Giant reed</name>
    <name type="synonym">Donax arundinaceus</name>
    <dbReference type="NCBI Taxonomy" id="35708"/>
    <lineage>
        <taxon>Eukaryota</taxon>
        <taxon>Viridiplantae</taxon>
        <taxon>Streptophyta</taxon>
        <taxon>Embryophyta</taxon>
        <taxon>Tracheophyta</taxon>
        <taxon>Spermatophyta</taxon>
        <taxon>Magnoliopsida</taxon>
        <taxon>Liliopsida</taxon>
        <taxon>Poales</taxon>
        <taxon>Poaceae</taxon>
        <taxon>PACMAD clade</taxon>
        <taxon>Arundinoideae</taxon>
        <taxon>Arundineae</taxon>
        <taxon>Arundo</taxon>
    </lineage>
</organism>
<dbReference type="AlphaFoldDB" id="A0A0A8XU01"/>
<reference evidence="1" key="1">
    <citation type="submission" date="2014-09" db="EMBL/GenBank/DDBJ databases">
        <authorList>
            <person name="Magalhaes I.L.F."/>
            <person name="Oliveira U."/>
            <person name="Santos F.R."/>
            <person name="Vidigal T.H.D.A."/>
            <person name="Brescovit A.D."/>
            <person name="Santos A.J."/>
        </authorList>
    </citation>
    <scope>NUCLEOTIDE SEQUENCE</scope>
    <source>
        <tissue evidence="1">Shoot tissue taken approximately 20 cm above the soil surface</tissue>
    </source>
</reference>
<evidence type="ECO:0000313" key="1">
    <source>
        <dbReference type="EMBL" id="JAD17479.1"/>
    </source>
</evidence>
<sequence>MLQYMVLKTNWFIYPNHTGFFGYSGYRPVLIGFKYRGCYSCFLLSVSCYLYEIFVPSSGACSLKGNPLGP</sequence>
<protein>
    <submittedName>
        <fullName evidence="1">Uncharacterized protein</fullName>
    </submittedName>
</protein>
<accession>A0A0A8XU01</accession>
<name>A0A0A8XU01_ARUDO</name>
<reference evidence="1" key="2">
    <citation type="journal article" date="2015" name="Data Brief">
        <title>Shoot transcriptome of the giant reed, Arundo donax.</title>
        <authorList>
            <person name="Barrero R.A."/>
            <person name="Guerrero F.D."/>
            <person name="Moolhuijzen P."/>
            <person name="Goolsby J.A."/>
            <person name="Tidwell J."/>
            <person name="Bellgard S.E."/>
            <person name="Bellgard M.I."/>
        </authorList>
    </citation>
    <scope>NUCLEOTIDE SEQUENCE</scope>
    <source>
        <tissue evidence="1">Shoot tissue taken approximately 20 cm above the soil surface</tissue>
    </source>
</reference>
<proteinExistence type="predicted"/>